<evidence type="ECO:0000313" key="2">
    <source>
        <dbReference type="Proteomes" id="UP000603865"/>
    </source>
</evidence>
<proteinExistence type="predicted"/>
<dbReference type="SUPFAM" id="SSF52540">
    <property type="entry name" value="P-loop containing nucleoside triphosphate hydrolases"/>
    <property type="match status" value="1"/>
</dbReference>
<evidence type="ECO:0000313" key="1">
    <source>
        <dbReference type="EMBL" id="GGR40127.1"/>
    </source>
</evidence>
<reference evidence="1" key="1">
    <citation type="journal article" date="2014" name="Int. J. Syst. Evol. Microbiol.">
        <title>Complete genome sequence of Corynebacterium casei LMG S-19264T (=DSM 44701T), isolated from a smear-ripened cheese.</title>
        <authorList>
            <consortium name="US DOE Joint Genome Institute (JGI-PGF)"/>
            <person name="Walter F."/>
            <person name="Albersmeier A."/>
            <person name="Kalinowski J."/>
            <person name="Ruckert C."/>
        </authorList>
    </citation>
    <scope>NUCLEOTIDE SEQUENCE</scope>
    <source>
        <strain evidence="1">JCM 31311</strain>
    </source>
</reference>
<accession>A0A918KXI0</accession>
<name>A0A918KXI0_9DEIO</name>
<organism evidence="1 2">
    <name type="scientific">Deinococcus ruber</name>
    <dbReference type="NCBI Taxonomy" id="1848197"/>
    <lineage>
        <taxon>Bacteria</taxon>
        <taxon>Thermotogati</taxon>
        <taxon>Deinococcota</taxon>
        <taxon>Deinococci</taxon>
        <taxon>Deinococcales</taxon>
        <taxon>Deinococcaceae</taxon>
        <taxon>Deinococcus</taxon>
    </lineage>
</organism>
<protein>
    <submittedName>
        <fullName evidence="1">Uncharacterized protein</fullName>
    </submittedName>
</protein>
<dbReference type="EMBL" id="BMQL01000101">
    <property type="protein sequence ID" value="GGR40127.1"/>
    <property type="molecule type" value="Genomic_DNA"/>
</dbReference>
<gene>
    <name evidence="1" type="ORF">GCM10008957_55870</name>
</gene>
<dbReference type="RefSeq" id="WP_189093798.1">
    <property type="nucleotide sequence ID" value="NZ_BMQL01000101.1"/>
</dbReference>
<dbReference type="Gene3D" id="3.40.50.300">
    <property type="entry name" value="P-loop containing nucleotide triphosphate hydrolases"/>
    <property type="match status" value="1"/>
</dbReference>
<dbReference type="InterPro" id="IPR027417">
    <property type="entry name" value="P-loop_NTPase"/>
</dbReference>
<comment type="caution">
    <text evidence="1">The sequence shown here is derived from an EMBL/GenBank/DDBJ whole genome shotgun (WGS) entry which is preliminary data.</text>
</comment>
<dbReference type="Proteomes" id="UP000603865">
    <property type="component" value="Unassembled WGS sequence"/>
</dbReference>
<keyword evidence="2" id="KW-1185">Reference proteome</keyword>
<reference evidence="1" key="2">
    <citation type="submission" date="2020-09" db="EMBL/GenBank/DDBJ databases">
        <authorList>
            <person name="Sun Q."/>
            <person name="Ohkuma M."/>
        </authorList>
    </citation>
    <scope>NUCLEOTIDE SEQUENCE</scope>
    <source>
        <strain evidence="1">JCM 31311</strain>
    </source>
</reference>
<dbReference type="AlphaFoldDB" id="A0A918KXI0"/>
<sequence>MTTTQHSFPQILPPFRPLPAHFTAQQTAFTHAVQDTHQHLFLRATAGSGKTNTLIEAAWHLSPQERACSFAYNRHSTLGVSARLPSHVHSVTPYTYGRGLLCRARHTTHLDMDAQKSSRLTQLLCTDDHGPFDPSLNSTLARRWNLAREAYQDHQASGDDLAILLTQIQWRNRPSLSFDLNVRLSEPTHTPRPALRAWAEDSLQLLSHCLTQTVRFNAALFRLAEEADQLARHPANHTSPFPVLVFLNAETYAVVRCDIDDTDPTCWRVTQPGPSRQFTP</sequence>